<reference evidence="1" key="2">
    <citation type="submission" date="2015-07" db="EMBL/GenBank/DDBJ databases">
        <title>Plasmids, circular viruses and viroids from rat gut.</title>
        <authorList>
            <person name="Jorgensen T.J."/>
            <person name="Hansen M.A."/>
            <person name="Xu Z."/>
            <person name="Tabak M.A."/>
            <person name="Sorensen S.J."/>
            <person name="Hansen L.H."/>
        </authorList>
    </citation>
    <scope>NUCLEOTIDE SEQUENCE</scope>
    <source>
        <plasmid evidence="1">pRGRH0239</plasmid>
    </source>
</reference>
<organism evidence="1">
    <name type="scientific">uncultured prokaryote</name>
    <dbReference type="NCBI Taxonomy" id="198431"/>
    <lineage>
        <taxon>unclassified sequences</taxon>
        <taxon>environmental samples</taxon>
    </lineage>
</organism>
<dbReference type="AlphaFoldDB" id="A0A0H5PYZ3"/>
<reference evidence="1" key="1">
    <citation type="submission" date="2015-06" db="EMBL/GenBank/DDBJ databases">
        <authorList>
            <person name="Joergensen T."/>
        </authorList>
    </citation>
    <scope>NUCLEOTIDE SEQUENCE</scope>
    <source>
        <plasmid evidence="1">pRGRH0239</plasmid>
    </source>
</reference>
<dbReference type="EMBL" id="LN852912">
    <property type="protein sequence ID" value="CRY94374.1"/>
    <property type="molecule type" value="Genomic_DNA"/>
</dbReference>
<proteinExistence type="predicted"/>
<protein>
    <submittedName>
        <fullName evidence="1">Uncharacterized protein</fullName>
    </submittedName>
</protein>
<name>A0A0H5PYZ3_9ZZZZ</name>
<evidence type="ECO:0000313" key="1">
    <source>
        <dbReference type="EMBL" id="CRY94374.1"/>
    </source>
</evidence>
<keyword evidence="1" id="KW-0614">Plasmid</keyword>
<sequence>MGKIIDFGKLRNEQEPALAVERTESFYSTARELSDFIAALPISREENDRLIALIIQQVQDGEQGAFAQGLRIGKEFADWKENE</sequence>
<geneLocation type="plasmid" evidence="1">
    <name>pRGRH0239</name>
</geneLocation>
<accession>A0A0H5PYZ3</accession>